<evidence type="ECO:0000256" key="4">
    <source>
        <dbReference type="ARBA" id="ARBA00022475"/>
    </source>
</evidence>
<evidence type="ECO:0000313" key="21">
    <source>
        <dbReference type="Proteomes" id="UP000663720"/>
    </source>
</evidence>
<keyword evidence="14" id="KW-0175">Coiled coil</keyword>
<gene>
    <name evidence="20" type="ORF">dnl_01280</name>
</gene>
<dbReference type="Pfam" id="PF05226">
    <property type="entry name" value="CHASE2"/>
    <property type="match status" value="1"/>
</dbReference>
<dbReference type="InterPro" id="IPR005467">
    <property type="entry name" value="His_kinase_dom"/>
</dbReference>
<dbReference type="RefSeq" id="WP_207689843.1">
    <property type="nucleotide sequence ID" value="NZ_CP061799.1"/>
</dbReference>
<dbReference type="InterPro" id="IPR008207">
    <property type="entry name" value="Sig_transdc_His_kin_Hpt_dom"/>
</dbReference>
<dbReference type="SUPFAM" id="SSF52172">
    <property type="entry name" value="CheY-like"/>
    <property type="match status" value="1"/>
</dbReference>
<sequence length="1005" mass="112892">MIKLLRRFDILIVFFLFLLVIPAEYYEAFSWLEDQTIYLRHGIRSSFGSSESTAFSYDKIVLVTIDNEFYKKYKKFPIIRQDLASIIQNLDSLGAKIIFIDLLFELPSSFGGDPALAQAIKGEKVILASRAVFDEDNNFVKIKYPVSVLKNACTAGYVNITSPSSVSTFLSRVRIWPEITQWQDGWPAAVQIASKYLGVKPGMEKNRLIMGSISIPLDHFNDLYIDFSSLPKPYRFLHESAGISAWEFLDISNLDQYEIMELKEWVKDKIVILGEITEVPYDWFDTPVGMMYGMEIIADTVNTLLKKAPLRPVPFHIEILAGFLLFSGIVFCTVYIRVPLLQTLSAASCLFAFIFFCTFAYAGKGLVVSMTGNLIAGVSGLFIFSISSYFREKECSNARRMEKEQAEKERQAAQAATQAKSEFLANMSHEIRTPMNALIGFIELVLEDSKLPKFHKKSLATALNSAKSLISIINNILDLSKIESCRLELENHLFDLHQFMEGILKIFEVKCREKGLELFLHIHHDLEQYYIGDSARLGQIIINLLGNAVKFTETGSITITVSLNDGKPDMLHFSVADTGIGIAPGRTDKIFEPFTQADNSTSRRFGGTGLGTTISRQLARLMGGDIWVESRQGRGSVFHFTVLMQPADMAQVSAEIKHSAADKDSSQAPSRCFRVLVAEDIEENMTLAEIRLLQQGHRVIKAVNGLEAVKKYQEESPDIIFMDIQMPEMDGLEAARQIRSLETNTRIPIVALTASLMKDEMDNCLQAGMDAVEGKPVNFIRLFEIMEKLVPKDSGNKKQKPAENQDLCPGPAPDIKGVDMEKGLDLWQNEAAYKKALASFCKNYGHASDDILKCLKDSNRDGAYQITHALKGVSGTLAITGIYRIAERLNKGIKEKNFDELFPLISSLKAELKDVVSFIEHIEPEQEKSGDMKDVLDKNELKEIFQGILASCEEYNPDEAVLFLAKLKHSSFSSQIAPIEHELEMFEFDKAIEETLKLAKELKIE</sequence>
<keyword evidence="20" id="KW-0808">Transferase</keyword>
<dbReference type="SUPFAM" id="SSF47384">
    <property type="entry name" value="Homodimeric domain of signal transducing histidine kinase"/>
    <property type="match status" value="1"/>
</dbReference>
<dbReference type="Pfam" id="PF00512">
    <property type="entry name" value="HisKA"/>
    <property type="match status" value="1"/>
</dbReference>
<dbReference type="KEGG" id="dli:dnl_01280"/>
<keyword evidence="20" id="KW-0418">Kinase</keyword>
<evidence type="ECO:0000256" key="16">
    <source>
        <dbReference type="SAM" id="Phobius"/>
    </source>
</evidence>
<dbReference type="InterPro" id="IPR003661">
    <property type="entry name" value="HisK_dim/P_dom"/>
</dbReference>
<evidence type="ECO:0000256" key="14">
    <source>
        <dbReference type="SAM" id="Coils"/>
    </source>
</evidence>
<evidence type="ECO:0000313" key="20">
    <source>
        <dbReference type="EMBL" id="QTA77926.1"/>
    </source>
</evidence>
<dbReference type="InterPro" id="IPR007890">
    <property type="entry name" value="CHASE2"/>
</dbReference>
<dbReference type="PROSITE" id="PS50109">
    <property type="entry name" value="HIS_KIN"/>
    <property type="match status" value="1"/>
</dbReference>
<dbReference type="PRINTS" id="PR00344">
    <property type="entry name" value="BCTRLSENSOR"/>
</dbReference>
<comment type="catalytic activity">
    <reaction evidence="1">
        <text>ATP + protein L-histidine = ADP + protein N-phospho-L-histidine.</text>
        <dbReference type="EC" id="2.7.13.3"/>
    </reaction>
</comment>
<feature type="transmembrane region" description="Helical" evidence="16">
    <location>
        <begin position="315"/>
        <end position="336"/>
    </location>
</feature>
<feature type="coiled-coil region" evidence="14">
    <location>
        <begin position="391"/>
        <end position="418"/>
    </location>
</feature>
<dbReference type="SUPFAM" id="SSF47226">
    <property type="entry name" value="Histidine-containing phosphotransfer domain, HPT domain"/>
    <property type="match status" value="1"/>
</dbReference>
<keyword evidence="11 16" id="KW-0472">Membrane</keyword>
<comment type="subcellular location">
    <subcellularLocation>
        <location evidence="2">Cell membrane</location>
        <topology evidence="2">Multi-pass membrane protein</topology>
    </subcellularLocation>
</comment>
<dbReference type="InterPro" id="IPR036641">
    <property type="entry name" value="HPT_dom_sf"/>
</dbReference>
<dbReference type="InterPro" id="IPR001789">
    <property type="entry name" value="Sig_transdc_resp-reg_receiver"/>
</dbReference>
<dbReference type="CDD" id="cd17546">
    <property type="entry name" value="REC_hyHK_CKI1_RcsC-like"/>
    <property type="match status" value="1"/>
</dbReference>
<proteinExistence type="predicted"/>
<evidence type="ECO:0000259" key="19">
    <source>
        <dbReference type="PROSITE" id="PS50894"/>
    </source>
</evidence>
<feature type="domain" description="HPt" evidence="19">
    <location>
        <begin position="829"/>
        <end position="922"/>
    </location>
</feature>
<name>A0A975B359_9BACT</name>
<protein>
    <recommendedName>
        <fullName evidence="3">histidine kinase</fullName>
        <ecNumber evidence="3">2.7.13.3</ecNumber>
    </recommendedName>
</protein>
<dbReference type="GO" id="GO:0000155">
    <property type="term" value="F:phosphorelay sensor kinase activity"/>
    <property type="evidence" value="ECO:0007669"/>
    <property type="project" value="InterPro"/>
</dbReference>
<dbReference type="SMART" id="SM00387">
    <property type="entry name" value="HATPase_c"/>
    <property type="match status" value="1"/>
</dbReference>
<dbReference type="Gene3D" id="1.20.120.160">
    <property type="entry name" value="HPT domain"/>
    <property type="match status" value="1"/>
</dbReference>
<dbReference type="InterPro" id="IPR004358">
    <property type="entry name" value="Sig_transdc_His_kin-like_C"/>
</dbReference>
<feature type="domain" description="Response regulatory" evidence="18">
    <location>
        <begin position="674"/>
        <end position="790"/>
    </location>
</feature>
<dbReference type="Gene3D" id="3.40.50.2300">
    <property type="match status" value="1"/>
</dbReference>
<evidence type="ECO:0000256" key="7">
    <source>
        <dbReference type="ARBA" id="ARBA00022741"/>
    </source>
</evidence>
<evidence type="ECO:0000256" key="11">
    <source>
        <dbReference type="ARBA" id="ARBA00023136"/>
    </source>
</evidence>
<keyword evidence="21" id="KW-1185">Reference proteome</keyword>
<keyword evidence="7" id="KW-0547">Nucleotide-binding</keyword>
<evidence type="ECO:0000256" key="10">
    <source>
        <dbReference type="ARBA" id="ARBA00023012"/>
    </source>
</evidence>
<dbReference type="EMBL" id="CP061799">
    <property type="protein sequence ID" value="QTA77926.1"/>
    <property type="molecule type" value="Genomic_DNA"/>
</dbReference>
<feature type="modified residue" description="4-aspartylphosphate" evidence="13">
    <location>
        <position position="723"/>
    </location>
</feature>
<evidence type="ECO:0000256" key="1">
    <source>
        <dbReference type="ARBA" id="ARBA00000085"/>
    </source>
</evidence>
<keyword evidence="4" id="KW-1003">Cell membrane</keyword>
<dbReference type="Proteomes" id="UP000663720">
    <property type="component" value="Chromosome"/>
</dbReference>
<evidence type="ECO:0000256" key="9">
    <source>
        <dbReference type="ARBA" id="ARBA00022989"/>
    </source>
</evidence>
<reference evidence="20" key="1">
    <citation type="journal article" date="2021" name="Microb. Physiol.">
        <title>Proteogenomic Insights into the Physiology of Marine, Sulfate-Reducing, Filamentous Desulfonema limicola and Desulfonema magnum.</title>
        <authorList>
            <person name="Schnaars V."/>
            <person name="Wohlbrand L."/>
            <person name="Scheve S."/>
            <person name="Hinrichs C."/>
            <person name="Reinhardt R."/>
            <person name="Rabus R."/>
        </authorList>
    </citation>
    <scope>NUCLEOTIDE SEQUENCE</scope>
    <source>
        <strain evidence="20">5ac10</strain>
    </source>
</reference>
<keyword evidence="6 16" id="KW-0812">Transmembrane</keyword>
<evidence type="ECO:0000256" key="2">
    <source>
        <dbReference type="ARBA" id="ARBA00004651"/>
    </source>
</evidence>
<keyword evidence="10" id="KW-0902">Two-component regulatory system</keyword>
<dbReference type="SMART" id="SM00448">
    <property type="entry name" value="REC"/>
    <property type="match status" value="1"/>
</dbReference>
<dbReference type="InterPro" id="IPR003594">
    <property type="entry name" value="HATPase_dom"/>
</dbReference>
<evidence type="ECO:0000256" key="6">
    <source>
        <dbReference type="ARBA" id="ARBA00022692"/>
    </source>
</evidence>
<dbReference type="InterPro" id="IPR011006">
    <property type="entry name" value="CheY-like_superfamily"/>
</dbReference>
<evidence type="ECO:0000256" key="3">
    <source>
        <dbReference type="ARBA" id="ARBA00012438"/>
    </source>
</evidence>
<dbReference type="SMART" id="SM00388">
    <property type="entry name" value="HisKA"/>
    <property type="match status" value="1"/>
</dbReference>
<evidence type="ECO:0000259" key="18">
    <source>
        <dbReference type="PROSITE" id="PS50110"/>
    </source>
</evidence>
<evidence type="ECO:0000256" key="15">
    <source>
        <dbReference type="SAM" id="MobiDB-lite"/>
    </source>
</evidence>
<dbReference type="Gene3D" id="1.10.287.130">
    <property type="match status" value="1"/>
</dbReference>
<dbReference type="PROSITE" id="PS50894">
    <property type="entry name" value="HPT"/>
    <property type="match status" value="1"/>
</dbReference>
<dbReference type="GO" id="GO:0005524">
    <property type="term" value="F:ATP binding"/>
    <property type="evidence" value="ECO:0007669"/>
    <property type="project" value="UniProtKB-KW"/>
</dbReference>
<evidence type="ECO:0000256" key="13">
    <source>
        <dbReference type="PROSITE-ProRule" id="PRU00169"/>
    </source>
</evidence>
<evidence type="ECO:0000256" key="5">
    <source>
        <dbReference type="ARBA" id="ARBA00022553"/>
    </source>
</evidence>
<accession>A0A975B359</accession>
<dbReference type="PANTHER" id="PTHR45339:SF1">
    <property type="entry name" value="HYBRID SIGNAL TRANSDUCTION HISTIDINE KINASE J"/>
    <property type="match status" value="1"/>
</dbReference>
<keyword evidence="9 16" id="KW-1133">Transmembrane helix</keyword>
<dbReference type="SMART" id="SM01080">
    <property type="entry name" value="CHASE2"/>
    <property type="match status" value="1"/>
</dbReference>
<keyword evidence="8" id="KW-0067">ATP-binding</keyword>
<dbReference type="PROSITE" id="PS50110">
    <property type="entry name" value="RESPONSE_REGULATORY"/>
    <property type="match status" value="1"/>
</dbReference>
<dbReference type="GO" id="GO:0005886">
    <property type="term" value="C:plasma membrane"/>
    <property type="evidence" value="ECO:0007669"/>
    <property type="project" value="UniProtKB-SubCell"/>
</dbReference>
<dbReference type="AlphaFoldDB" id="A0A975B359"/>
<feature type="transmembrane region" description="Helical" evidence="16">
    <location>
        <begin position="343"/>
        <end position="362"/>
    </location>
</feature>
<dbReference type="CDD" id="cd16922">
    <property type="entry name" value="HATPase_EvgS-ArcB-TorS-like"/>
    <property type="match status" value="1"/>
</dbReference>
<feature type="transmembrane region" description="Helical" evidence="16">
    <location>
        <begin position="368"/>
        <end position="390"/>
    </location>
</feature>
<evidence type="ECO:0000256" key="12">
    <source>
        <dbReference type="PROSITE-ProRule" id="PRU00110"/>
    </source>
</evidence>
<dbReference type="PANTHER" id="PTHR45339">
    <property type="entry name" value="HYBRID SIGNAL TRANSDUCTION HISTIDINE KINASE J"/>
    <property type="match status" value="1"/>
</dbReference>
<dbReference type="EC" id="2.7.13.3" evidence="3"/>
<evidence type="ECO:0000259" key="17">
    <source>
        <dbReference type="PROSITE" id="PS50109"/>
    </source>
</evidence>
<feature type="compositionally biased region" description="Basic and acidic residues" evidence="15">
    <location>
        <begin position="793"/>
        <end position="803"/>
    </location>
</feature>
<feature type="domain" description="Histidine kinase" evidence="17">
    <location>
        <begin position="426"/>
        <end position="646"/>
    </location>
</feature>
<feature type="modified residue" description="Phosphohistidine" evidence="12">
    <location>
        <position position="868"/>
    </location>
</feature>
<dbReference type="FunFam" id="3.30.565.10:FF:000010">
    <property type="entry name" value="Sensor histidine kinase RcsC"/>
    <property type="match status" value="1"/>
</dbReference>
<dbReference type="Pfam" id="PF00072">
    <property type="entry name" value="Response_reg"/>
    <property type="match status" value="1"/>
</dbReference>
<dbReference type="Gene3D" id="3.30.565.10">
    <property type="entry name" value="Histidine kinase-like ATPase, C-terminal domain"/>
    <property type="match status" value="1"/>
</dbReference>
<dbReference type="InterPro" id="IPR036097">
    <property type="entry name" value="HisK_dim/P_sf"/>
</dbReference>
<keyword evidence="5 13" id="KW-0597">Phosphoprotein</keyword>
<feature type="region of interest" description="Disordered" evidence="15">
    <location>
        <begin position="793"/>
        <end position="813"/>
    </location>
</feature>
<dbReference type="Pfam" id="PF02518">
    <property type="entry name" value="HATPase_c"/>
    <property type="match status" value="1"/>
</dbReference>
<organism evidence="20 21">
    <name type="scientific">Desulfonema limicola</name>
    <dbReference type="NCBI Taxonomy" id="45656"/>
    <lineage>
        <taxon>Bacteria</taxon>
        <taxon>Pseudomonadati</taxon>
        <taxon>Thermodesulfobacteriota</taxon>
        <taxon>Desulfobacteria</taxon>
        <taxon>Desulfobacterales</taxon>
        <taxon>Desulfococcaceae</taxon>
        <taxon>Desulfonema</taxon>
    </lineage>
</organism>
<evidence type="ECO:0000256" key="8">
    <source>
        <dbReference type="ARBA" id="ARBA00022840"/>
    </source>
</evidence>
<dbReference type="InterPro" id="IPR036890">
    <property type="entry name" value="HATPase_C_sf"/>
</dbReference>
<dbReference type="SUPFAM" id="SSF55874">
    <property type="entry name" value="ATPase domain of HSP90 chaperone/DNA topoisomerase II/histidine kinase"/>
    <property type="match status" value="1"/>
</dbReference>
<dbReference type="CDD" id="cd00082">
    <property type="entry name" value="HisKA"/>
    <property type="match status" value="1"/>
</dbReference>